<proteinExistence type="predicted"/>
<feature type="domain" description="CID" evidence="2">
    <location>
        <begin position="23"/>
        <end position="164"/>
    </location>
</feature>
<dbReference type="InterPro" id="IPR006569">
    <property type="entry name" value="CID_dom"/>
</dbReference>
<keyword evidence="4" id="KW-1185">Reference proteome</keyword>
<dbReference type="Pfam" id="PF21936">
    <property type="entry name" value="Pcf11_C"/>
    <property type="match status" value="1"/>
</dbReference>
<sequence length="568" mass="62529">MAYQAYPAYQQALYYPPPPVQPTTDVFRRQYADRLRALTFNSRPIIQDLSMLAMAARDRNDWDGMQAVVEEIELAVLRALPQQKLPLLYLLDSISKNVGAPYTTRLLQPVVPRLYIKTYREVDGVTKTKMEEMIGLWRTGGPGGSELYGSHVREQVERELFGSAGIQNFKAPNRQQVQVLLNAALDNKRREVAMRPGDVVLGRQLNALLGIGELLSTTNVQPQELSMIVEQLKSMAPPSVAPTPTQISVTSSWGPSPSVNDLAPSNLPPFPPKLPAVNGNGYANAALPPFPSNVPTPLGTISTPPMTSSQTPVHGSQRSSTPVMASASLAPVPSIIPSMPSLPVDVARILQSLNKSGIGSQPQTPDVERGTPGPSTVPTTEAYEDMILRLDIKLQSIDLNAPHKLSFAHLSHRCQQCGETRKSASREAEAPIEGGFRGLSNGSMMLSLFQLPRHQQVKLKRLRSQRNVCKEAFKAEWSDSEEEWIWKSALAINNVFYHATCRAEQTSAMKRLKAAEPNRRTSSSASPRTTPSNEGLKPEAQKRKIEGMDVEHEESAKRVKVEEIVDDI</sequence>
<dbReference type="InterPro" id="IPR045154">
    <property type="entry name" value="PCF11-like"/>
</dbReference>
<evidence type="ECO:0000259" key="2">
    <source>
        <dbReference type="PROSITE" id="PS51391"/>
    </source>
</evidence>
<evidence type="ECO:0000313" key="4">
    <source>
        <dbReference type="Proteomes" id="UP001432216"/>
    </source>
</evidence>
<name>A0ABZ2AUK6_9TREE</name>
<dbReference type="PANTHER" id="PTHR15921">
    <property type="entry name" value="PRE-MRNA CLEAVAGE COMPLEX II"/>
    <property type="match status" value="1"/>
</dbReference>
<evidence type="ECO:0000256" key="1">
    <source>
        <dbReference type="SAM" id="MobiDB-lite"/>
    </source>
</evidence>
<feature type="compositionally biased region" description="Low complexity" evidence="1">
    <location>
        <begin position="520"/>
        <end position="533"/>
    </location>
</feature>
<dbReference type="GeneID" id="89990313"/>
<feature type="compositionally biased region" description="Basic and acidic residues" evidence="1">
    <location>
        <begin position="536"/>
        <end position="568"/>
    </location>
</feature>
<protein>
    <recommendedName>
        <fullName evidence="2">CID domain-containing protein</fullName>
    </recommendedName>
</protein>
<dbReference type="PROSITE" id="PS51391">
    <property type="entry name" value="CID"/>
    <property type="match status" value="1"/>
</dbReference>
<dbReference type="PANTHER" id="PTHR15921:SF3">
    <property type="entry name" value="PRE-MRNA CLEAVAGE COMPLEX 2 PROTEIN PCF11"/>
    <property type="match status" value="1"/>
</dbReference>
<dbReference type="Pfam" id="PF04818">
    <property type="entry name" value="CID"/>
    <property type="match status" value="1"/>
</dbReference>
<feature type="region of interest" description="Disordered" evidence="1">
    <location>
        <begin position="511"/>
        <end position="568"/>
    </location>
</feature>
<evidence type="ECO:0000313" key="3">
    <source>
        <dbReference type="EMBL" id="WVO22211.1"/>
    </source>
</evidence>
<dbReference type="EMBL" id="CP143810">
    <property type="protein sequence ID" value="WVO22211.1"/>
    <property type="molecule type" value="Genomic_DNA"/>
</dbReference>
<dbReference type="Proteomes" id="UP001432216">
    <property type="component" value="Chromosome 5"/>
</dbReference>
<organism evidence="3 4">
    <name type="scientific">Cryptococcus decagattii</name>
    <dbReference type="NCBI Taxonomy" id="1859122"/>
    <lineage>
        <taxon>Eukaryota</taxon>
        <taxon>Fungi</taxon>
        <taxon>Dikarya</taxon>
        <taxon>Basidiomycota</taxon>
        <taxon>Agaricomycotina</taxon>
        <taxon>Tremellomycetes</taxon>
        <taxon>Tremellales</taxon>
        <taxon>Cryptococcaceae</taxon>
        <taxon>Cryptococcus</taxon>
        <taxon>Cryptococcus gattii species complex</taxon>
    </lineage>
</organism>
<dbReference type="SMART" id="SM00582">
    <property type="entry name" value="RPR"/>
    <property type="match status" value="1"/>
</dbReference>
<gene>
    <name evidence="3" type="ORF">IAS62_003541</name>
</gene>
<dbReference type="CDD" id="cd16982">
    <property type="entry name" value="CID_Pcf11"/>
    <property type="match status" value="1"/>
</dbReference>
<reference evidence="3 4" key="1">
    <citation type="submission" date="2024-01" db="EMBL/GenBank/DDBJ databases">
        <title>Comparative genomics of Cryptococcus and Kwoniella reveals pathogenesis evolution and contrasting modes of karyotype evolution via chromosome fusion or intercentromeric recombination.</title>
        <authorList>
            <person name="Coelho M.A."/>
            <person name="David-Palma M."/>
            <person name="Shea T."/>
            <person name="Bowers K."/>
            <person name="McGinley-Smith S."/>
            <person name="Mohammad A.W."/>
            <person name="Gnirke A."/>
            <person name="Yurkov A.M."/>
            <person name="Nowrousian M."/>
            <person name="Sun S."/>
            <person name="Cuomo C.A."/>
            <person name="Heitman J."/>
        </authorList>
    </citation>
    <scope>NUCLEOTIDE SEQUENCE [LARGE SCALE GENOMIC DNA]</scope>
    <source>
        <strain evidence="3 4">7685027</strain>
    </source>
</reference>
<feature type="region of interest" description="Disordered" evidence="1">
    <location>
        <begin position="356"/>
        <end position="376"/>
    </location>
</feature>
<dbReference type="InterPro" id="IPR047415">
    <property type="entry name" value="Pcf11_CID"/>
</dbReference>
<dbReference type="InterPro" id="IPR008942">
    <property type="entry name" value="ENTH_VHS"/>
</dbReference>
<dbReference type="RefSeq" id="XP_064721450.1">
    <property type="nucleotide sequence ID" value="XM_064865378.1"/>
</dbReference>
<dbReference type="SUPFAM" id="SSF48464">
    <property type="entry name" value="ENTH/VHS domain"/>
    <property type="match status" value="1"/>
</dbReference>
<dbReference type="Gene3D" id="1.25.40.90">
    <property type="match status" value="1"/>
</dbReference>
<dbReference type="InterPro" id="IPR054127">
    <property type="entry name" value="Pcf11_C"/>
</dbReference>
<accession>A0ABZ2AUK6</accession>